<evidence type="ECO:0000256" key="2">
    <source>
        <dbReference type="ARBA" id="ARBA00005697"/>
    </source>
</evidence>
<evidence type="ECO:0000313" key="11">
    <source>
        <dbReference type="Proteomes" id="UP000218387"/>
    </source>
</evidence>
<feature type="transmembrane region" description="Helical" evidence="9">
    <location>
        <begin position="293"/>
        <end position="311"/>
    </location>
</feature>
<keyword evidence="3 8" id="KW-0813">Transport</keyword>
<evidence type="ECO:0000256" key="3">
    <source>
        <dbReference type="ARBA" id="ARBA00022448"/>
    </source>
</evidence>
<evidence type="ECO:0000256" key="5">
    <source>
        <dbReference type="ARBA" id="ARBA00022692"/>
    </source>
</evidence>
<feature type="transmembrane region" description="Helical" evidence="9">
    <location>
        <begin position="94"/>
        <end position="112"/>
    </location>
</feature>
<evidence type="ECO:0000256" key="1">
    <source>
        <dbReference type="ARBA" id="ARBA00004651"/>
    </source>
</evidence>
<feature type="transmembrane region" description="Helical" evidence="9">
    <location>
        <begin position="472"/>
        <end position="489"/>
    </location>
</feature>
<dbReference type="InterPro" id="IPR026033">
    <property type="entry name" value="Azg-like_bact_archaea"/>
</dbReference>
<feature type="transmembrane region" description="Helical" evidence="9">
    <location>
        <begin position="67"/>
        <end position="87"/>
    </location>
</feature>
<comment type="similarity">
    <text evidence="2 8">Belongs to the nucleobase:cation symporter-2 (NCS2) (TC 2.A.40) family. Azg-like subfamily.</text>
</comment>
<evidence type="ECO:0000256" key="6">
    <source>
        <dbReference type="ARBA" id="ARBA00022989"/>
    </source>
</evidence>
<reference evidence="10 11" key="1">
    <citation type="submission" date="2018-05" db="EMBL/GenBank/DDBJ databases">
        <title>Genome comparison of Eubacterium sp.</title>
        <authorList>
            <person name="Feng Y."/>
            <person name="Sanchez-Andrea I."/>
            <person name="Stams A.J.M."/>
            <person name="De Vos W.M."/>
        </authorList>
    </citation>
    <scope>NUCLEOTIDE SEQUENCE [LARGE SCALE GENOMIC DNA]</scope>
    <source>
        <strain evidence="10 11">YI</strain>
    </source>
</reference>
<feature type="transmembrane region" description="Helical" evidence="9">
    <location>
        <begin position="215"/>
        <end position="233"/>
    </location>
</feature>
<keyword evidence="6 8" id="KW-1133">Transmembrane helix</keyword>
<dbReference type="KEGG" id="emt:CPZ25_007995"/>
<dbReference type="InterPro" id="IPR006043">
    <property type="entry name" value="NCS2"/>
</dbReference>
<organism evidence="10 11">
    <name type="scientific">Eubacterium maltosivorans</name>
    <dbReference type="NCBI Taxonomy" id="2041044"/>
    <lineage>
        <taxon>Bacteria</taxon>
        <taxon>Bacillati</taxon>
        <taxon>Bacillota</taxon>
        <taxon>Clostridia</taxon>
        <taxon>Eubacteriales</taxon>
        <taxon>Eubacteriaceae</taxon>
        <taxon>Eubacterium</taxon>
    </lineage>
</organism>
<gene>
    <name evidence="10" type="ORF">CPZ25_007995</name>
</gene>
<keyword evidence="5 8" id="KW-0812">Transmembrane</keyword>
<dbReference type="InterPro" id="IPR045018">
    <property type="entry name" value="Azg-like"/>
</dbReference>
<proteinExistence type="inferred from homology"/>
<feature type="transmembrane region" description="Helical" evidence="9">
    <location>
        <begin position="400"/>
        <end position="421"/>
    </location>
</feature>
<protein>
    <submittedName>
        <fullName evidence="10">NCS2 family permease</fullName>
    </submittedName>
</protein>
<keyword evidence="11" id="KW-1185">Reference proteome</keyword>
<evidence type="ECO:0000256" key="7">
    <source>
        <dbReference type="ARBA" id="ARBA00023136"/>
    </source>
</evidence>
<dbReference type="GO" id="GO:0005345">
    <property type="term" value="F:purine nucleobase transmembrane transporter activity"/>
    <property type="evidence" value="ECO:0007669"/>
    <property type="project" value="TreeGrafter"/>
</dbReference>
<feature type="transmembrane region" description="Helical" evidence="9">
    <location>
        <begin position="377"/>
        <end position="394"/>
    </location>
</feature>
<evidence type="ECO:0000256" key="4">
    <source>
        <dbReference type="ARBA" id="ARBA00022475"/>
    </source>
</evidence>
<evidence type="ECO:0000313" key="10">
    <source>
        <dbReference type="EMBL" id="QCT73626.1"/>
    </source>
</evidence>
<dbReference type="Proteomes" id="UP000218387">
    <property type="component" value="Chromosome"/>
</dbReference>
<dbReference type="PIRSF" id="PIRSF005353">
    <property type="entry name" value="PbuG"/>
    <property type="match status" value="1"/>
</dbReference>
<dbReference type="RefSeq" id="WP_096920465.1">
    <property type="nucleotide sequence ID" value="NZ_CABJDW020000003.1"/>
</dbReference>
<evidence type="ECO:0000256" key="9">
    <source>
        <dbReference type="SAM" id="Phobius"/>
    </source>
</evidence>
<dbReference type="EMBL" id="CP029487">
    <property type="protein sequence ID" value="QCT73626.1"/>
    <property type="molecule type" value="Genomic_DNA"/>
</dbReference>
<feature type="transmembrane region" description="Helical" evidence="9">
    <location>
        <begin position="240"/>
        <end position="263"/>
    </location>
</feature>
<dbReference type="PANTHER" id="PTHR43337:SF1">
    <property type="entry name" value="XANTHINE_URACIL PERMEASE C887.17-RELATED"/>
    <property type="match status" value="1"/>
</dbReference>
<accession>A0A4V1GMK7</accession>
<comment type="subcellular location">
    <subcellularLocation>
        <location evidence="1 8">Cell membrane</location>
        <topology evidence="1 8">Multi-pass membrane protein</topology>
    </subcellularLocation>
</comment>
<evidence type="ECO:0000256" key="8">
    <source>
        <dbReference type="PIRNR" id="PIRNR005353"/>
    </source>
</evidence>
<name>A0A4V1GMK7_EUBML</name>
<feature type="transmembrane region" description="Helical" evidence="9">
    <location>
        <begin position="149"/>
        <end position="166"/>
    </location>
</feature>
<feature type="transmembrane region" description="Helical" evidence="9">
    <location>
        <begin position="24"/>
        <end position="47"/>
    </location>
</feature>
<dbReference type="GO" id="GO:0005886">
    <property type="term" value="C:plasma membrane"/>
    <property type="evidence" value="ECO:0007669"/>
    <property type="project" value="UniProtKB-SubCell"/>
</dbReference>
<keyword evidence="4 8" id="KW-1003">Cell membrane</keyword>
<dbReference type="Pfam" id="PF00860">
    <property type="entry name" value="Xan_ur_permease"/>
    <property type="match status" value="2"/>
</dbReference>
<dbReference type="AlphaFoldDB" id="A0A4V1GMK7"/>
<keyword evidence="7 8" id="KW-0472">Membrane</keyword>
<feature type="transmembrane region" description="Helical" evidence="9">
    <location>
        <begin position="118"/>
        <end position="137"/>
    </location>
</feature>
<dbReference type="PANTHER" id="PTHR43337">
    <property type="entry name" value="XANTHINE/URACIL PERMEASE C887.17-RELATED"/>
    <property type="match status" value="1"/>
</dbReference>
<feature type="transmembrane region" description="Helical" evidence="9">
    <location>
        <begin position="433"/>
        <end position="460"/>
    </location>
</feature>
<sequence>MEKENFIERFWKVKASGSTVRTEIIAGFTTFLTMAYIVFVNPAIISAPAGVDAAYFFGADAQTVQSALFVATCLCACMGTLLMAFLARVPFAQAPGMGLNAFFAYTIMLGMGKTYAEALAIVLISGLLFIILTVTGLREAIVRGIPANIRIAISGGIGLFIAYSGLKNAGLLKFTLDPGSYLVTDPAAAVGQSTVVANASAIPSLVDFSSWTPETAGAALALLGLVIIGVLYARKCRGYIFIGIVVTAIIGIPFGVTTLPASIDFSRIGLQFQDWAQVSLLHLDFSSLIHEGSLVGTLFNILMVVVAFSLVDMFDTLGTIIGTAQQAGMLDEKGEFPALKRTLMADAFATTAGALMGSSTVTTFVESSTGISEGGRTGLTALVTAILFLAALVLSPVLGIIPAAATAPALIFVGVLMVGPIKSIDFTDITEAIPAFVTLLFMPLTFSIADGIAFGLITYVLLKALTGHYKEVRPVTAVLALLFIVRFLFMQ</sequence>